<evidence type="ECO:0000313" key="3">
    <source>
        <dbReference type="EMBL" id="TNN55048.1"/>
    </source>
</evidence>
<dbReference type="InterPro" id="IPR052775">
    <property type="entry name" value="IUN_hydrolase"/>
</dbReference>
<reference evidence="3 4" key="1">
    <citation type="submission" date="2019-03" db="EMBL/GenBank/DDBJ databases">
        <title>First draft genome of Liparis tanakae, snailfish: a comprehensive survey of snailfish specific genes.</title>
        <authorList>
            <person name="Kim W."/>
            <person name="Song I."/>
            <person name="Jeong J.-H."/>
            <person name="Kim D."/>
            <person name="Kim S."/>
            <person name="Ryu S."/>
            <person name="Song J.Y."/>
            <person name="Lee S.K."/>
        </authorList>
    </citation>
    <scope>NUCLEOTIDE SEQUENCE [LARGE SCALE GENOMIC DNA]</scope>
    <source>
        <tissue evidence="3">Muscle</tissue>
    </source>
</reference>
<dbReference type="Proteomes" id="UP000314294">
    <property type="component" value="Unassembled WGS sequence"/>
</dbReference>
<evidence type="ECO:0000256" key="1">
    <source>
        <dbReference type="ARBA" id="ARBA00009176"/>
    </source>
</evidence>
<protein>
    <submittedName>
        <fullName evidence="3">Putative uridine nucleosidase 1</fullName>
    </submittedName>
</protein>
<keyword evidence="4" id="KW-1185">Reference proteome</keyword>
<proteinExistence type="inferred from homology"/>
<dbReference type="Pfam" id="PF01156">
    <property type="entry name" value="IU_nuc_hydro"/>
    <property type="match status" value="1"/>
</dbReference>
<comment type="similarity">
    <text evidence="1">Belongs to the IUNH family.</text>
</comment>
<dbReference type="InterPro" id="IPR001910">
    <property type="entry name" value="Inosine/uridine_hydrolase_dom"/>
</dbReference>
<dbReference type="PANTHER" id="PTHR46190:SF1">
    <property type="entry name" value="SI:CH211-201H21.5"/>
    <property type="match status" value="1"/>
</dbReference>
<sequence length="188" mass="20521">MLSYDVIFMVNMTSPCLLSCLVSGAWIDPADERLDQSERGSSLDVTRKETMARRPVIIDTDCGIDDAQAIMMALAAPDIRVLGVTCVFGNTSVENVCQNVLRVLDVCERQEIPVFRGSGGPLVGARGATADHFGTDGLGDVFKDHDPLWEQKVQKEHAVSALIRLATENRQQARALEHRLGITRTSAP</sequence>
<gene>
    <name evidence="3" type="primary">URH1</name>
    <name evidence="3" type="ORF">EYF80_034754</name>
</gene>
<dbReference type="Gene3D" id="3.90.245.10">
    <property type="entry name" value="Ribonucleoside hydrolase-like"/>
    <property type="match status" value="1"/>
</dbReference>
<organism evidence="3 4">
    <name type="scientific">Liparis tanakae</name>
    <name type="common">Tanaka's snailfish</name>
    <dbReference type="NCBI Taxonomy" id="230148"/>
    <lineage>
        <taxon>Eukaryota</taxon>
        <taxon>Metazoa</taxon>
        <taxon>Chordata</taxon>
        <taxon>Craniata</taxon>
        <taxon>Vertebrata</taxon>
        <taxon>Euteleostomi</taxon>
        <taxon>Actinopterygii</taxon>
        <taxon>Neopterygii</taxon>
        <taxon>Teleostei</taxon>
        <taxon>Neoteleostei</taxon>
        <taxon>Acanthomorphata</taxon>
        <taxon>Eupercaria</taxon>
        <taxon>Perciformes</taxon>
        <taxon>Cottioidei</taxon>
        <taxon>Cottales</taxon>
        <taxon>Liparidae</taxon>
        <taxon>Liparis</taxon>
    </lineage>
</organism>
<evidence type="ECO:0000313" key="4">
    <source>
        <dbReference type="Proteomes" id="UP000314294"/>
    </source>
</evidence>
<dbReference type="GO" id="GO:0016799">
    <property type="term" value="F:hydrolase activity, hydrolyzing N-glycosyl compounds"/>
    <property type="evidence" value="ECO:0007669"/>
    <property type="project" value="InterPro"/>
</dbReference>
<dbReference type="EMBL" id="SRLO01000468">
    <property type="protein sequence ID" value="TNN55048.1"/>
    <property type="molecule type" value="Genomic_DNA"/>
</dbReference>
<accession>A0A4Z2GN53</accession>
<evidence type="ECO:0000259" key="2">
    <source>
        <dbReference type="Pfam" id="PF01156"/>
    </source>
</evidence>
<name>A0A4Z2GN53_9TELE</name>
<feature type="domain" description="Inosine/uridine-preferring nucleoside hydrolase" evidence="2">
    <location>
        <begin position="56"/>
        <end position="171"/>
    </location>
</feature>
<dbReference type="OrthoDB" id="8928560at2759"/>
<dbReference type="InterPro" id="IPR036452">
    <property type="entry name" value="Ribo_hydro-like"/>
</dbReference>
<comment type="caution">
    <text evidence="3">The sequence shown here is derived from an EMBL/GenBank/DDBJ whole genome shotgun (WGS) entry which is preliminary data.</text>
</comment>
<dbReference type="AlphaFoldDB" id="A0A4Z2GN53"/>
<dbReference type="PANTHER" id="PTHR46190">
    <property type="entry name" value="SI:CH211-201H21.5-RELATED"/>
    <property type="match status" value="1"/>
</dbReference>
<dbReference type="SUPFAM" id="SSF53590">
    <property type="entry name" value="Nucleoside hydrolase"/>
    <property type="match status" value="1"/>
</dbReference>